<evidence type="ECO:0000313" key="3">
    <source>
        <dbReference type="Proteomes" id="UP000295714"/>
    </source>
</evidence>
<evidence type="ECO:0000313" key="2">
    <source>
        <dbReference type="EMBL" id="TCK67732.1"/>
    </source>
</evidence>
<keyword evidence="1" id="KW-0732">Signal</keyword>
<organism evidence="2 3">
    <name type="scientific">Winogradskyella wandonensis</name>
    <dbReference type="NCBI Taxonomy" id="1442586"/>
    <lineage>
        <taxon>Bacteria</taxon>
        <taxon>Pseudomonadati</taxon>
        <taxon>Bacteroidota</taxon>
        <taxon>Flavobacteriia</taxon>
        <taxon>Flavobacteriales</taxon>
        <taxon>Flavobacteriaceae</taxon>
        <taxon>Winogradskyella</taxon>
    </lineage>
</organism>
<dbReference type="RefSeq" id="WP_132704773.1">
    <property type="nucleotide sequence ID" value="NZ_SMGI01000002.1"/>
</dbReference>
<accession>A0A4R1KRT9</accession>
<dbReference type="InterPro" id="IPR025535">
    <property type="entry name" value="DUF4421"/>
</dbReference>
<sequence>MALKIKYCILLFLFVNAVLSQTQVRDSTSIQTFNDKITARIGLVNTSNSFIFNDLESNRRFNLSPNTREYLGISVLFRSVELDLGFSPNFLKQNRDNDNSKLLNLNFRMFLGQWMQTIDVYRQKGFFEDFEGQETAYPDVKTLKIGGSTSYIFNPNFSFRAVGFQNEWQRKSAGSFIPTLYYYYSNFDINTTGITNQTKNFDIAVAPSYYYNFVLHENFILGVGASSGFGLNLNTSGERTITSGLLELGGRASIGYNSERFFAGVNSSLNIFEHKEKRSVRIDDQITFLEFYIGYRLKAPKSFMRMADKVNKFLGI</sequence>
<dbReference type="Proteomes" id="UP000295714">
    <property type="component" value="Unassembled WGS sequence"/>
</dbReference>
<evidence type="ECO:0000256" key="1">
    <source>
        <dbReference type="SAM" id="SignalP"/>
    </source>
</evidence>
<reference evidence="2 3" key="1">
    <citation type="journal article" date="2015" name="Stand. Genomic Sci.">
        <title>Genomic Encyclopedia of Bacterial and Archaeal Type Strains, Phase III: the genomes of soil and plant-associated and newly described type strains.</title>
        <authorList>
            <person name="Whitman W.B."/>
            <person name="Woyke T."/>
            <person name="Klenk H.P."/>
            <person name="Zhou Y."/>
            <person name="Lilburn T.G."/>
            <person name="Beck B.J."/>
            <person name="De Vos P."/>
            <person name="Vandamme P."/>
            <person name="Eisen J.A."/>
            <person name="Garrity G."/>
            <person name="Hugenholtz P."/>
            <person name="Kyrpides N.C."/>
        </authorList>
    </citation>
    <scope>NUCLEOTIDE SEQUENCE [LARGE SCALE GENOMIC DNA]</scope>
    <source>
        <strain evidence="2 3">CECT 8445</strain>
    </source>
</reference>
<dbReference type="EMBL" id="SMGI01000002">
    <property type="protein sequence ID" value="TCK67732.1"/>
    <property type="molecule type" value="Genomic_DNA"/>
</dbReference>
<dbReference type="Pfam" id="PF14391">
    <property type="entry name" value="DUF4421"/>
    <property type="match status" value="1"/>
</dbReference>
<dbReference type="AlphaFoldDB" id="A0A4R1KRT9"/>
<gene>
    <name evidence="2" type="ORF">DFQ05_1513</name>
</gene>
<dbReference type="OrthoDB" id="669053at2"/>
<proteinExistence type="predicted"/>
<keyword evidence="3" id="KW-1185">Reference proteome</keyword>
<feature type="chain" id="PRO_5020688192" evidence="1">
    <location>
        <begin position="21"/>
        <end position="316"/>
    </location>
</feature>
<feature type="signal peptide" evidence="1">
    <location>
        <begin position="1"/>
        <end position="20"/>
    </location>
</feature>
<comment type="caution">
    <text evidence="2">The sequence shown here is derived from an EMBL/GenBank/DDBJ whole genome shotgun (WGS) entry which is preliminary data.</text>
</comment>
<protein>
    <submittedName>
        <fullName evidence="2">Uncharacterized protein DUF4421</fullName>
    </submittedName>
</protein>
<name>A0A4R1KRT9_9FLAO</name>